<dbReference type="KEGG" id="rcu:8265028"/>
<evidence type="ECO:0000313" key="2">
    <source>
        <dbReference type="Proteomes" id="UP000008311"/>
    </source>
</evidence>
<dbReference type="STRING" id="3988.B9SQ03"/>
<dbReference type="PANTHER" id="PTHR33702">
    <property type="entry name" value="BNAA09G40010D PROTEIN"/>
    <property type="match status" value="1"/>
</dbReference>
<dbReference type="OrthoDB" id="764584at2759"/>
<organism evidence="1 2">
    <name type="scientific">Ricinus communis</name>
    <name type="common">Castor bean</name>
    <dbReference type="NCBI Taxonomy" id="3988"/>
    <lineage>
        <taxon>Eukaryota</taxon>
        <taxon>Viridiplantae</taxon>
        <taxon>Streptophyta</taxon>
        <taxon>Embryophyta</taxon>
        <taxon>Tracheophyta</taxon>
        <taxon>Spermatophyta</taxon>
        <taxon>Magnoliopsida</taxon>
        <taxon>eudicotyledons</taxon>
        <taxon>Gunneridae</taxon>
        <taxon>Pentapetalae</taxon>
        <taxon>rosids</taxon>
        <taxon>fabids</taxon>
        <taxon>Malpighiales</taxon>
        <taxon>Euphorbiaceae</taxon>
        <taxon>Acalyphoideae</taxon>
        <taxon>Acalypheae</taxon>
        <taxon>Ricinus</taxon>
    </lineage>
</organism>
<name>B9SQ03_RICCO</name>
<dbReference type="OMA" id="QWRRRRY"/>
<sequence length="130" mass="14953">MELLSAPLTGKWRRRNRYERLDGGVKGRKNIRVIRFGGDRSSPPRRVWRVRAARKLKILRIACSSPLKLLKKIKDSYVDMMVTLAGNVSDNVFGSKRVPKARQVPNAAYSNEEFDARMVYEIYKALKATQ</sequence>
<dbReference type="PANTHER" id="PTHR33702:SF16">
    <property type="match status" value="1"/>
</dbReference>
<evidence type="ECO:0000313" key="1">
    <source>
        <dbReference type="EMBL" id="EEF34322.1"/>
    </source>
</evidence>
<dbReference type="InParanoid" id="B9SQ03"/>
<reference evidence="2" key="1">
    <citation type="journal article" date="2010" name="Nat. Biotechnol.">
        <title>Draft genome sequence of the oilseed species Ricinus communis.</title>
        <authorList>
            <person name="Chan A.P."/>
            <person name="Crabtree J."/>
            <person name="Zhao Q."/>
            <person name="Lorenzi H."/>
            <person name="Orvis J."/>
            <person name="Puiu D."/>
            <person name="Melake-Berhan A."/>
            <person name="Jones K.M."/>
            <person name="Redman J."/>
            <person name="Chen G."/>
            <person name="Cahoon E.B."/>
            <person name="Gedil M."/>
            <person name="Stanke M."/>
            <person name="Haas B.J."/>
            <person name="Wortman J.R."/>
            <person name="Fraser-Liggett C.M."/>
            <person name="Ravel J."/>
            <person name="Rabinowicz P.D."/>
        </authorList>
    </citation>
    <scope>NUCLEOTIDE SEQUENCE [LARGE SCALE GENOMIC DNA]</scope>
    <source>
        <strain evidence="2">cv. Hale</strain>
    </source>
</reference>
<dbReference type="eggNOG" id="ENOG502S3JQ">
    <property type="taxonomic scope" value="Eukaryota"/>
</dbReference>
<keyword evidence="2" id="KW-1185">Reference proteome</keyword>
<protein>
    <submittedName>
        <fullName evidence="1">Uncharacterized protein</fullName>
    </submittedName>
</protein>
<accession>B9SQ03</accession>
<gene>
    <name evidence="1" type="ORF">RCOM_0467980</name>
</gene>
<dbReference type="EMBL" id="EQ974075">
    <property type="protein sequence ID" value="EEF34322.1"/>
    <property type="molecule type" value="Genomic_DNA"/>
</dbReference>
<dbReference type="AlphaFoldDB" id="B9SQ03"/>
<proteinExistence type="predicted"/>
<dbReference type="Proteomes" id="UP000008311">
    <property type="component" value="Unassembled WGS sequence"/>
</dbReference>